<accession>A0ABN2K8I2</accession>
<organism evidence="2 3">
    <name type="scientific">Aeromicrobium alkaliterrae</name>
    <dbReference type="NCBI Taxonomy" id="302168"/>
    <lineage>
        <taxon>Bacteria</taxon>
        <taxon>Bacillati</taxon>
        <taxon>Actinomycetota</taxon>
        <taxon>Actinomycetes</taxon>
        <taxon>Propionibacteriales</taxon>
        <taxon>Nocardioidaceae</taxon>
        <taxon>Aeromicrobium</taxon>
    </lineage>
</organism>
<dbReference type="SUPFAM" id="SSF56112">
    <property type="entry name" value="Protein kinase-like (PK-like)"/>
    <property type="match status" value="1"/>
</dbReference>
<evidence type="ECO:0000259" key="1">
    <source>
        <dbReference type="Pfam" id="PF01636"/>
    </source>
</evidence>
<evidence type="ECO:0000313" key="3">
    <source>
        <dbReference type="Proteomes" id="UP001501057"/>
    </source>
</evidence>
<sequence length="396" mass="43676">MAISDTLTTLGLAGRVAGHVARERVGPALRLDTPDAVPSSAEALTEQWLTWALCADVPAAEVVGFEVLPGSDGTSSRRPLRVHYNEAGAAAGLPEHLFTKATAKLFSRLLIGVTDIAEGETAFYSRVRPGLELRSPRAFHACFDPRSHRSIVLLEDLTQQGWTFPDPMHNPVTREDADDLVDQLAIYHGALWDSPRFASDLSVLRESLPWQENLNRKVGFERRTDRGVKRAQEVVPEGLFARRTEIYPAFMRSLGLHRLTPPTLLHQDLHAGNWLRDAEGRMGLYDWQCVARGHWALDFSYALAGTLEPEDRRAWQEDLLRRYLGGLAAAGASSVPTFDEAWLAYRQHTLHALAFGAFTLGGSALEPELQPKDYTRAAVGRIATAVDDLGTLDALA</sequence>
<dbReference type="Pfam" id="PF01636">
    <property type="entry name" value="APH"/>
    <property type="match status" value="1"/>
</dbReference>
<dbReference type="InterPro" id="IPR002575">
    <property type="entry name" value="Aminoglycoside_PTrfase"/>
</dbReference>
<dbReference type="Gene3D" id="3.90.1200.10">
    <property type="match status" value="1"/>
</dbReference>
<dbReference type="PANTHER" id="PTHR23020:SF41">
    <property type="entry name" value="AMINOGLYCOSIDE PHOSPHOTRANSFERASE DOMAIN-CONTAINING PROTEIN"/>
    <property type="match status" value="1"/>
</dbReference>
<dbReference type="InterPro" id="IPR052961">
    <property type="entry name" value="Oxido-Kinase-like_Enzymes"/>
</dbReference>
<dbReference type="Proteomes" id="UP001501057">
    <property type="component" value="Unassembled WGS sequence"/>
</dbReference>
<dbReference type="EMBL" id="BAAAME010000005">
    <property type="protein sequence ID" value="GAA1750539.1"/>
    <property type="molecule type" value="Genomic_DNA"/>
</dbReference>
<comment type="caution">
    <text evidence="2">The sequence shown here is derived from an EMBL/GenBank/DDBJ whole genome shotgun (WGS) entry which is preliminary data.</text>
</comment>
<proteinExistence type="predicted"/>
<dbReference type="PANTHER" id="PTHR23020">
    <property type="entry name" value="UNCHARACTERIZED NUCLEAR HORMONE RECEPTOR-RELATED"/>
    <property type="match status" value="1"/>
</dbReference>
<feature type="domain" description="Aminoglycoside phosphotransferase" evidence="1">
    <location>
        <begin position="118"/>
        <end position="329"/>
    </location>
</feature>
<gene>
    <name evidence="2" type="ORF">GCM10009710_33060</name>
</gene>
<name>A0ABN2K8I2_9ACTN</name>
<protein>
    <recommendedName>
        <fullName evidence="1">Aminoglycoside phosphotransferase domain-containing protein</fullName>
    </recommendedName>
</protein>
<reference evidence="2 3" key="1">
    <citation type="journal article" date="2019" name="Int. J. Syst. Evol. Microbiol.">
        <title>The Global Catalogue of Microorganisms (GCM) 10K type strain sequencing project: providing services to taxonomists for standard genome sequencing and annotation.</title>
        <authorList>
            <consortium name="The Broad Institute Genomics Platform"/>
            <consortium name="The Broad Institute Genome Sequencing Center for Infectious Disease"/>
            <person name="Wu L."/>
            <person name="Ma J."/>
        </authorList>
    </citation>
    <scope>NUCLEOTIDE SEQUENCE [LARGE SCALE GENOMIC DNA]</scope>
    <source>
        <strain evidence="2 3">JCM 13518</strain>
    </source>
</reference>
<evidence type="ECO:0000313" key="2">
    <source>
        <dbReference type="EMBL" id="GAA1750539.1"/>
    </source>
</evidence>
<dbReference type="InterPro" id="IPR011009">
    <property type="entry name" value="Kinase-like_dom_sf"/>
</dbReference>
<dbReference type="RefSeq" id="WP_344203629.1">
    <property type="nucleotide sequence ID" value="NZ_BAAAME010000005.1"/>
</dbReference>
<keyword evidence="3" id="KW-1185">Reference proteome</keyword>